<reference evidence="1" key="1">
    <citation type="submission" date="2020-01" db="EMBL/GenBank/DDBJ databases">
        <title>Insect and environment-associated Actinomycetes.</title>
        <authorList>
            <person name="Currrie C."/>
            <person name="Chevrette M."/>
            <person name="Carlson C."/>
            <person name="Stubbendieck R."/>
            <person name="Wendt-Pienkowski E."/>
        </authorList>
    </citation>
    <scope>NUCLEOTIDE SEQUENCE</scope>
    <source>
        <strain evidence="1">SID14436</strain>
    </source>
</reference>
<dbReference type="RefSeq" id="WP_164338777.1">
    <property type="nucleotide sequence ID" value="NZ_JAAGMD010000234.1"/>
</dbReference>
<sequence length="56" mass="6051">MISATVTRLSSAIRIGLAKGKVIIMDLWARCKGQSVAAVSVWVLYLWIMPTATESG</sequence>
<protein>
    <submittedName>
        <fullName evidence="1">Uncharacterized protein</fullName>
    </submittedName>
</protein>
<proteinExistence type="predicted"/>
<dbReference type="EMBL" id="JAAGMD010000234">
    <property type="protein sequence ID" value="NEA86077.1"/>
    <property type="molecule type" value="Genomic_DNA"/>
</dbReference>
<gene>
    <name evidence="1" type="ORF">G3I53_08485</name>
</gene>
<accession>A0A6G3QSA6</accession>
<organism evidence="1">
    <name type="scientific">Streptomyces sp. SID14436</name>
    <dbReference type="NCBI Taxonomy" id="2706070"/>
    <lineage>
        <taxon>Bacteria</taxon>
        <taxon>Bacillati</taxon>
        <taxon>Actinomycetota</taxon>
        <taxon>Actinomycetes</taxon>
        <taxon>Kitasatosporales</taxon>
        <taxon>Streptomycetaceae</taxon>
        <taxon>Streptomyces</taxon>
    </lineage>
</organism>
<dbReference type="AlphaFoldDB" id="A0A6G3QSA6"/>
<evidence type="ECO:0000313" key="1">
    <source>
        <dbReference type="EMBL" id="NEA86077.1"/>
    </source>
</evidence>
<comment type="caution">
    <text evidence="1">The sequence shown here is derived from an EMBL/GenBank/DDBJ whole genome shotgun (WGS) entry which is preliminary data.</text>
</comment>
<name>A0A6G3QSA6_9ACTN</name>